<keyword evidence="2" id="KW-0012">Acyltransferase</keyword>
<dbReference type="PANTHER" id="PTHR37817">
    <property type="entry name" value="N-ACETYLTRANSFERASE EIS"/>
    <property type="match status" value="1"/>
</dbReference>
<keyword evidence="2" id="KW-0808">Transferase</keyword>
<dbReference type="Proteomes" id="UP000886890">
    <property type="component" value="Unassembled WGS sequence"/>
</dbReference>
<dbReference type="Gene3D" id="3.40.630.30">
    <property type="match status" value="2"/>
</dbReference>
<dbReference type="PANTHER" id="PTHR37817:SF1">
    <property type="entry name" value="N-ACETYLTRANSFERASE EIS"/>
    <property type="match status" value="1"/>
</dbReference>
<reference evidence="2" key="1">
    <citation type="journal article" date="2021" name="PeerJ">
        <title>Extensive microbial diversity within the chicken gut microbiome revealed by metagenomics and culture.</title>
        <authorList>
            <person name="Gilroy R."/>
            <person name="Ravi A."/>
            <person name="Getino M."/>
            <person name="Pursley I."/>
            <person name="Horton D.L."/>
            <person name="Alikhan N.F."/>
            <person name="Baker D."/>
            <person name="Gharbi K."/>
            <person name="Hall N."/>
            <person name="Watson M."/>
            <person name="Adriaenssens E.M."/>
            <person name="Foster-Nyarko E."/>
            <person name="Jarju S."/>
            <person name="Secka A."/>
            <person name="Antonio M."/>
            <person name="Oren A."/>
            <person name="Chaudhuri R.R."/>
            <person name="La Ragione R."/>
            <person name="Hildebrand F."/>
            <person name="Pallen M.J."/>
        </authorList>
    </citation>
    <scope>NUCLEOTIDE SEQUENCE</scope>
    <source>
        <strain evidence="2">CHK183-1962</strain>
    </source>
</reference>
<dbReference type="AlphaFoldDB" id="A0A9D1XFU6"/>
<reference evidence="2" key="2">
    <citation type="submission" date="2021-04" db="EMBL/GenBank/DDBJ databases">
        <authorList>
            <person name="Gilroy R."/>
        </authorList>
    </citation>
    <scope>NUCLEOTIDE SEQUENCE</scope>
    <source>
        <strain evidence="2">CHK183-1962</strain>
    </source>
</reference>
<gene>
    <name evidence="2" type="ORF">H9734_12145</name>
</gene>
<dbReference type="EMBL" id="DXEK01000196">
    <property type="protein sequence ID" value="HIX78322.1"/>
    <property type="molecule type" value="Genomic_DNA"/>
</dbReference>
<dbReference type="SUPFAM" id="SSF55718">
    <property type="entry name" value="SCP-like"/>
    <property type="match status" value="1"/>
</dbReference>
<organism evidence="2 3">
    <name type="scientific">Candidatus Fusicatenibacter merdavium</name>
    <dbReference type="NCBI Taxonomy" id="2838600"/>
    <lineage>
        <taxon>Bacteria</taxon>
        <taxon>Bacillati</taxon>
        <taxon>Bacillota</taxon>
        <taxon>Clostridia</taxon>
        <taxon>Lachnospirales</taxon>
        <taxon>Lachnospiraceae</taxon>
        <taxon>Fusicatenibacter</taxon>
    </lineage>
</organism>
<proteinExistence type="predicted"/>
<dbReference type="GO" id="GO:0030649">
    <property type="term" value="P:aminoglycoside antibiotic catabolic process"/>
    <property type="evidence" value="ECO:0007669"/>
    <property type="project" value="TreeGrafter"/>
</dbReference>
<accession>A0A9D1XFU6</accession>
<evidence type="ECO:0000313" key="3">
    <source>
        <dbReference type="Proteomes" id="UP000886890"/>
    </source>
</evidence>
<evidence type="ECO:0000259" key="1">
    <source>
        <dbReference type="PROSITE" id="PS51186"/>
    </source>
</evidence>
<evidence type="ECO:0000313" key="2">
    <source>
        <dbReference type="EMBL" id="HIX78322.1"/>
    </source>
</evidence>
<dbReference type="InterPro" id="IPR051554">
    <property type="entry name" value="Acetyltransferase_Eis"/>
</dbReference>
<dbReference type="SUPFAM" id="SSF55729">
    <property type="entry name" value="Acyl-CoA N-acyltransferases (Nat)"/>
    <property type="match status" value="1"/>
</dbReference>
<feature type="domain" description="N-acetyltransferase" evidence="1">
    <location>
        <begin position="3"/>
        <end position="158"/>
    </location>
</feature>
<sequence length="408" mass="46723">MITRILRKEEQWKSDLIQAVCFEFPFDVEKAKKQAQETEKNGDAAKDPVKTECWGCFADDDEQLLGSITVSHFTAGFDGHEVLMGGIGGVSTLPQWRRQRVIRRCFENALEDMYQKGFVLSSLYPFSTNYYRKFGYENNACVWEWTVPFDALPSGNAEGTVEQLFPGDDLSPLLEVYREFYRDYNLAVRRTVYDPALEKENLLEQKRYIYLWRDRNGKPQGFLIAQKTDGDVFDCTTTFRLKNGFLALNAEAYLGLFSFVKTSFSAYYKKIRFQVPEGVRPDSFFPESTEITCQRFYNGMVRIVNVPEALRLCRCKGNGTLRLDVKDEMLSRNSGVWQIDFAPGRENRVTKSEGPADVSLPVSALSALVCGARSSGDLLWMPQVTTGYPEAPLDQVFYRKKCHILELF</sequence>
<dbReference type="Pfam" id="PF13530">
    <property type="entry name" value="SCP2_2"/>
    <property type="match status" value="1"/>
</dbReference>
<dbReference type="GO" id="GO:0034069">
    <property type="term" value="F:aminoglycoside N-acetyltransferase activity"/>
    <property type="evidence" value="ECO:0007669"/>
    <property type="project" value="TreeGrafter"/>
</dbReference>
<dbReference type="InterPro" id="IPR036527">
    <property type="entry name" value="SCP2_sterol-bd_dom_sf"/>
</dbReference>
<dbReference type="Gene3D" id="3.30.1050.10">
    <property type="entry name" value="SCP2 sterol-binding domain"/>
    <property type="match status" value="1"/>
</dbReference>
<dbReference type="InterPro" id="IPR025559">
    <property type="entry name" value="Eis_dom"/>
</dbReference>
<dbReference type="Pfam" id="PF13527">
    <property type="entry name" value="Acetyltransf_9"/>
    <property type="match status" value="1"/>
</dbReference>
<dbReference type="InterPro" id="IPR016181">
    <property type="entry name" value="Acyl_CoA_acyltransferase"/>
</dbReference>
<dbReference type="PROSITE" id="PS51186">
    <property type="entry name" value="GNAT"/>
    <property type="match status" value="1"/>
</dbReference>
<dbReference type="EC" id="2.3.1.-" evidence="2"/>
<comment type="caution">
    <text evidence="2">The sequence shown here is derived from an EMBL/GenBank/DDBJ whole genome shotgun (WGS) entry which is preliminary data.</text>
</comment>
<dbReference type="InterPro" id="IPR000182">
    <property type="entry name" value="GNAT_dom"/>
</dbReference>
<protein>
    <submittedName>
        <fullName evidence="2">GNAT family N-acetyltransferase</fullName>
        <ecNumber evidence="2">2.3.1.-</ecNumber>
    </submittedName>
</protein>
<name>A0A9D1XFU6_9FIRM</name>